<dbReference type="PANTHER" id="PTHR47421:SF2">
    <property type="entry name" value="GS HOMEOBOX 1"/>
    <property type="match status" value="1"/>
</dbReference>
<dbReference type="Pfam" id="PF00046">
    <property type="entry name" value="Homeodomain"/>
    <property type="match status" value="1"/>
</dbReference>
<evidence type="ECO:0000313" key="8">
    <source>
        <dbReference type="Proteomes" id="UP000694388"/>
    </source>
</evidence>
<dbReference type="InterPro" id="IPR001356">
    <property type="entry name" value="HD"/>
</dbReference>
<evidence type="ECO:0000256" key="2">
    <source>
        <dbReference type="ARBA" id="ARBA00023155"/>
    </source>
</evidence>
<keyword evidence="3 4" id="KW-0539">Nucleus</keyword>
<keyword evidence="8" id="KW-1185">Reference proteome</keyword>
<dbReference type="GO" id="GO:0000981">
    <property type="term" value="F:DNA-binding transcription factor activity, RNA polymerase II-specific"/>
    <property type="evidence" value="ECO:0007669"/>
    <property type="project" value="InterPro"/>
</dbReference>
<evidence type="ECO:0000256" key="3">
    <source>
        <dbReference type="ARBA" id="ARBA00023242"/>
    </source>
</evidence>
<reference evidence="7" key="2">
    <citation type="submission" date="2025-09" db="UniProtKB">
        <authorList>
            <consortium name="Ensembl"/>
        </authorList>
    </citation>
    <scope>IDENTIFICATION</scope>
</reference>
<dbReference type="InterPro" id="IPR009057">
    <property type="entry name" value="Homeodomain-like_sf"/>
</dbReference>
<evidence type="ECO:0000259" key="6">
    <source>
        <dbReference type="PROSITE" id="PS50071"/>
    </source>
</evidence>
<accession>A0A8C4QVK4</accession>
<sequence length="230" mass="24884">MSRSFLVDSLIVKDPGSSRGHLEAHANMLPHLPFPMAGHTAPAVGVHIRKPPSTLCVCPLCVRTTPSGQTTLPHPLLKSPFPERIPAPYCQAQGACSVGQPPHGICAPAYSLPNASFHCSDGGTQLGSSKRMRTAFTSTQLLELEREFSANRYLSRLRRIEIATYLNLSEKQVKIWFQNRRVKHKKEGKVGVAELPSAGVDGAASKTDDEAASITVPLGKEEKDLVTLTP</sequence>
<dbReference type="CDD" id="cd00086">
    <property type="entry name" value="homeodomain"/>
    <property type="match status" value="1"/>
</dbReference>
<dbReference type="InterPro" id="IPR020479">
    <property type="entry name" value="HD_metazoa"/>
</dbReference>
<dbReference type="InterPro" id="IPR017970">
    <property type="entry name" value="Homeobox_CS"/>
</dbReference>
<comment type="subcellular location">
    <subcellularLocation>
        <location evidence="4 5">Nucleus</location>
    </subcellularLocation>
</comment>
<dbReference type="GO" id="GO:0005634">
    <property type="term" value="C:nucleus"/>
    <property type="evidence" value="ECO:0007669"/>
    <property type="project" value="UniProtKB-SubCell"/>
</dbReference>
<dbReference type="Gene3D" id="1.10.10.60">
    <property type="entry name" value="Homeodomain-like"/>
    <property type="match status" value="1"/>
</dbReference>
<evidence type="ECO:0000313" key="7">
    <source>
        <dbReference type="Ensembl" id="ENSEBUP00000021145.1"/>
    </source>
</evidence>
<dbReference type="FunFam" id="1.10.10.60:FF:000395">
    <property type="entry name" value="GS homeobox 2"/>
    <property type="match status" value="1"/>
</dbReference>
<keyword evidence="1 4" id="KW-0238">DNA-binding</keyword>
<feature type="DNA-binding region" description="Homeobox" evidence="4">
    <location>
        <begin position="129"/>
        <end position="188"/>
    </location>
</feature>
<dbReference type="SUPFAM" id="SSF46689">
    <property type="entry name" value="Homeodomain-like"/>
    <property type="match status" value="1"/>
</dbReference>
<dbReference type="InterPro" id="IPR042191">
    <property type="entry name" value="GSH1/2"/>
</dbReference>
<evidence type="ECO:0000256" key="5">
    <source>
        <dbReference type="RuleBase" id="RU000682"/>
    </source>
</evidence>
<reference evidence="7" key="1">
    <citation type="submission" date="2025-08" db="UniProtKB">
        <authorList>
            <consortium name="Ensembl"/>
        </authorList>
    </citation>
    <scope>IDENTIFICATION</scope>
</reference>
<name>A0A8C4QVK4_EPTBU</name>
<dbReference type="SMART" id="SM00389">
    <property type="entry name" value="HOX"/>
    <property type="match status" value="1"/>
</dbReference>
<keyword evidence="2 4" id="KW-0371">Homeobox</keyword>
<dbReference type="PROSITE" id="PS00027">
    <property type="entry name" value="HOMEOBOX_1"/>
    <property type="match status" value="1"/>
</dbReference>
<evidence type="ECO:0000256" key="1">
    <source>
        <dbReference type="ARBA" id="ARBA00023125"/>
    </source>
</evidence>
<proteinExistence type="predicted"/>
<dbReference type="GO" id="GO:1990837">
    <property type="term" value="F:sequence-specific double-stranded DNA binding"/>
    <property type="evidence" value="ECO:0007669"/>
    <property type="project" value="TreeGrafter"/>
</dbReference>
<organism evidence="7 8">
    <name type="scientific">Eptatretus burgeri</name>
    <name type="common">Inshore hagfish</name>
    <dbReference type="NCBI Taxonomy" id="7764"/>
    <lineage>
        <taxon>Eukaryota</taxon>
        <taxon>Metazoa</taxon>
        <taxon>Chordata</taxon>
        <taxon>Craniata</taxon>
        <taxon>Vertebrata</taxon>
        <taxon>Cyclostomata</taxon>
        <taxon>Myxini</taxon>
        <taxon>Myxiniformes</taxon>
        <taxon>Myxinidae</taxon>
        <taxon>Eptatretinae</taxon>
        <taxon>Eptatretus</taxon>
    </lineage>
</organism>
<evidence type="ECO:0000256" key="4">
    <source>
        <dbReference type="PROSITE-ProRule" id="PRU00108"/>
    </source>
</evidence>
<dbReference type="Ensembl" id="ENSEBUT00000021721.1">
    <property type="protein sequence ID" value="ENSEBUP00000021145.1"/>
    <property type="gene ID" value="ENSEBUG00000013069.1"/>
</dbReference>
<feature type="domain" description="Homeobox" evidence="6">
    <location>
        <begin position="127"/>
        <end position="187"/>
    </location>
</feature>
<dbReference type="Proteomes" id="UP000694388">
    <property type="component" value="Unplaced"/>
</dbReference>
<dbReference type="GeneTree" id="ENSGT00940000156043"/>
<dbReference type="PROSITE" id="PS50071">
    <property type="entry name" value="HOMEOBOX_2"/>
    <property type="match status" value="1"/>
</dbReference>
<protein>
    <submittedName>
        <fullName evidence="7">GS homeobox 2</fullName>
    </submittedName>
</protein>
<dbReference type="PRINTS" id="PR00024">
    <property type="entry name" value="HOMEOBOX"/>
</dbReference>
<dbReference type="AlphaFoldDB" id="A0A8C4QVK4"/>
<dbReference type="PANTHER" id="PTHR47421">
    <property type="entry name" value="GS HOMEOBOX 2"/>
    <property type="match status" value="1"/>
</dbReference>